<evidence type="ECO:0000259" key="3">
    <source>
        <dbReference type="Pfam" id="PF23275"/>
    </source>
</evidence>
<feature type="chain" id="PRO_5038426579" description="TPR repeat domain-containing protein" evidence="2">
    <location>
        <begin position="19"/>
        <end position="781"/>
    </location>
</feature>
<feature type="region of interest" description="Disordered" evidence="1">
    <location>
        <begin position="160"/>
        <end position="253"/>
    </location>
</feature>
<reference evidence="4" key="1">
    <citation type="journal article" date="2021" name="PeerJ">
        <title>Extensive microbial diversity within the chicken gut microbiome revealed by metagenomics and culture.</title>
        <authorList>
            <person name="Gilroy R."/>
            <person name="Ravi A."/>
            <person name="Getino M."/>
            <person name="Pursley I."/>
            <person name="Horton D.L."/>
            <person name="Alikhan N.F."/>
            <person name="Baker D."/>
            <person name="Gharbi K."/>
            <person name="Hall N."/>
            <person name="Watson M."/>
            <person name="Adriaenssens E.M."/>
            <person name="Foster-Nyarko E."/>
            <person name="Jarju S."/>
            <person name="Secka A."/>
            <person name="Antonio M."/>
            <person name="Oren A."/>
            <person name="Chaudhuri R.R."/>
            <person name="La Ragione R."/>
            <person name="Hildebrand F."/>
            <person name="Pallen M.J."/>
        </authorList>
    </citation>
    <scope>NUCLEOTIDE SEQUENCE</scope>
    <source>
        <strain evidence="4">ChiGjej1B1-18357</strain>
    </source>
</reference>
<dbReference type="Pfam" id="PF23275">
    <property type="entry name" value="TPR_23"/>
    <property type="match status" value="2"/>
</dbReference>
<dbReference type="Proteomes" id="UP000776650">
    <property type="component" value="Unassembled WGS sequence"/>
</dbReference>
<comment type="caution">
    <text evidence="4">The sequence shown here is derived from an EMBL/GenBank/DDBJ whole genome shotgun (WGS) entry which is preliminary data.</text>
</comment>
<organism evidence="4 5">
    <name type="scientific">Dietzia timorensis</name>
    <dbReference type="NCBI Taxonomy" id="499555"/>
    <lineage>
        <taxon>Bacteria</taxon>
        <taxon>Bacillati</taxon>
        <taxon>Actinomycetota</taxon>
        <taxon>Actinomycetes</taxon>
        <taxon>Mycobacteriales</taxon>
        <taxon>Dietziaceae</taxon>
        <taxon>Dietzia</taxon>
    </lineage>
</organism>
<evidence type="ECO:0000256" key="2">
    <source>
        <dbReference type="SAM" id="SignalP"/>
    </source>
</evidence>
<protein>
    <recommendedName>
        <fullName evidence="3">TPR repeat domain-containing protein</fullName>
    </recommendedName>
</protein>
<name>A0A921F2N1_9ACTN</name>
<dbReference type="InterPro" id="IPR057037">
    <property type="entry name" value="TPR_rep_actino"/>
</dbReference>
<accession>A0A921F2N1</accession>
<feature type="signal peptide" evidence="2">
    <location>
        <begin position="1"/>
        <end position="18"/>
    </location>
</feature>
<sequence>MARIRRWLAGALLVPALAAGSASCSFLSDEVPVPEIPLTSTERECLTVAAALTDAQLTALARGMDVWIPRENLDYLASMAATLDARGGALALAASTKNDVEARKILGNALSVLANPQVQTPGSLGPAVEEFEGPGPDAVVDPACFEPAPEDFAAHDAASAELDENPDYEGRARSEAESRGRAAEQSSAEASKAADADPADAEAGGPGSNADAGETAEPSGAEESATESSGATESSAAEESESESADEEDAPAPIVVERFIDLRGEAPETGGIDALPAELRAALTSSPVAWNARIFGLGGRVTLRTFSELESVSAVVDAADEEVRRGSDIDRAFIARAGEIAGAVVGQGGGDMSVPGERNRVADDEIARLLSTMMSAAAPDVTAVHDAFVTGREGGPQRLGEIPGGSFVAPGIAETEPEDARYGNLDYASTHAIGHLLAFDWPDDPGIRSGAEKLFGNLGDSDVIFEGPAQPGEAAALAGEATGELARIVAEARGPLLKIDGYGDQPMGAVNPGVSTAVANAIGPRLFELAGGDGGRAGLSGVRPLDSLDQASDVVAVLGTSSDAARALATHAADSIFLAEAQFAGEAGAEAADGPAQVHKRIDAALTDGLRAAWERIDARGTNAERERVEEMISNGIFYDPASSVLTTAPREVDIRAEESVVGSPVVSADSSQARLVREGERSVADVLDDLGLEVDAGPGSARALYAFLVGAPADRDVFARDKWDDEDVDFIDRDGSFERRAAAANEELFVELAEKIVGDTDKDYGKAFDNSDATGDWVNR</sequence>
<evidence type="ECO:0000313" key="5">
    <source>
        <dbReference type="Proteomes" id="UP000776650"/>
    </source>
</evidence>
<dbReference type="EMBL" id="DYXM01000110">
    <property type="protein sequence ID" value="HJE90541.1"/>
    <property type="molecule type" value="Genomic_DNA"/>
</dbReference>
<feature type="compositionally biased region" description="Low complexity" evidence="1">
    <location>
        <begin position="183"/>
        <end position="193"/>
    </location>
</feature>
<dbReference type="RefSeq" id="WP_303911666.1">
    <property type="nucleotide sequence ID" value="NZ_DYXM01000110.1"/>
</dbReference>
<feature type="compositionally biased region" description="Basic and acidic residues" evidence="1">
    <location>
        <begin position="168"/>
        <end position="182"/>
    </location>
</feature>
<gene>
    <name evidence="4" type="ORF">K8V11_05990</name>
</gene>
<evidence type="ECO:0000256" key="1">
    <source>
        <dbReference type="SAM" id="MobiDB-lite"/>
    </source>
</evidence>
<dbReference type="PROSITE" id="PS51257">
    <property type="entry name" value="PROKAR_LIPOPROTEIN"/>
    <property type="match status" value="1"/>
</dbReference>
<feature type="compositionally biased region" description="Acidic residues" evidence="1">
    <location>
        <begin position="236"/>
        <end position="250"/>
    </location>
</feature>
<feature type="domain" description="TPR repeat" evidence="3">
    <location>
        <begin position="49"/>
        <end position="126"/>
    </location>
</feature>
<evidence type="ECO:0000313" key="4">
    <source>
        <dbReference type="EMBL" id="HJE90541.1"/>
    </source>
</evidence>
<keyword evidence="2" id="KW-0732">Signal</keyword>
<feature type="region of interest" description="Disordered" evidence="1">
    <location>
        <begin position="121"/>
        <end position="144"/>
    </location>
</feature>
<dbReference type="AlphaFoldDB" id="A0A921F2N1"/>
<proteinExistence type="predicted"/>
<feature type="domain" description="TPR repeat" evidence="3">
    <location>
        <begin position="265"/>
        <end position="444"/>
    </location>
</feature>
<feature type="compositionally biased region" description="Low complexity" evidence="1">
    <location>
        <begin position="212"/>
        <end position="235"/>
    </location>
</feature>
<reference evidence="4" key="2">
    <citation type="submission" date="2021-09" db="EMBL/GenBank/DDBJ databases">
        <authorList>
            <person name="Gilroy R."/>
        </authorList>
    </citation>
    <scope>NUCLEOTIDE SEQUENCE</scope>
    <source>
        <strain evidence="4">ChiGjej1B1-18357</strain>
    </source>
</reference>